<dbReference type="InterPro" id="IPR013126">
    <property type="entry name" value="Hsp_70_fam"/>
</dbReference>
<dbReference type="GO" id="GO:0005788">
    <property type="term" value="C:endoplasmic reticulum lumen"/>
    <property type="evidence" value="ECO:0007669"/>
    <property type="project" value="UniProtKB-SubCell"/>
</dbReference>
<dbReference type="CDD" id="cd24028">
    <property type="entry name" value="ASKHA_NBD_HSP70_HSPA1-like"/>
    <property type="match status" value="1"/>
</dbReference>
<accession>A0A388MCV1</accession>
<sequence>MAGGMATARIAPAIGIDLGTSNCVVGVWRNGQVEIIPNSNGDRLTPSVVAFSDSEEGGRYIGQAAKNQAARNCKNTVFEAKRLIGRKFDDKTVQNDIRLWPFPIVKGPHGEARVQIRSRSLEKDFTPEEISAMLLGELKRQAEAFLDAEVNEAVITVPAYFNDAQRQATKDAGEIAGLKVLGIANEPTAAALGYTVHRERLIAFDRERTKTVMVFDLGGGTLDVAIMEVGRGKSKVIALTGDSHLGGVDFDIRLQEHVLRLVPGVAGEGTVAQRRLTKLREKCATAKHTLSTQHSAEIEVPPNNDVTVTRALFENICSDLFARCMTLVKEAIELSKLGREQISCVILVGGSTRMPKISDMLTDFFGGRRPLSSIHADEAVAYGAAVQAAIMTKRCIDSDLQDLVLQEVTPLTLGVNTWTGGGPETWKMSVLIPKNTPIPATGEDIRVTIRDNQTAMAFTVYEGESPLCKDNHILGEFTLDRFEPAPKGQAKARLVYSIDSDGILHATATNTVSGRTSSANFTMDKGRLTRGEIEQMITFERKFVADDRAALEKEAAKHRLQQYLTEVKAKMGSTAHRLLPNDSSVIRRKLSDVEGWLSGSSSGRASANDFENKKRDLEAACEAFETLDLQDRYVLRC</sequence>
<comment type="caution">
    <text evidence="5">The sequence shown here is derived from an EMBL/GenBank/DDBJ whole genome shotgun (WGS) entry which is preliminary data.</text>
</comment>
<dbReference type="FunFam" id="3.30.420.40:FF:000004">
    <property type="entry name" value="Molecular chaperone DnaK"/>
    <property type="match status" value="1"/>
</dbReference>
<dbReference type="InterPro" id="IPR029048">
    <property type="entry name" value="HSP70_C_sf"/>
</dbReference>
<evidence type="ECO:0000313" key="5">
    <source>
        <dbReference type="EMBL" id="GBG92302.1"/>
    </source>
</evidence>
<dbReference type="SUPFAM" id="SSF100920">
    <property type="entry name" value="Heat shock protein 70kD (HSP70), peptide-binding domain"/>
    <property type="match status" value="1"/>
</dbReference>
<evidence type="ECO:0000256" key="2">
    <source>
        <dbReference type="ARBA" id="ARBA00022741"/>
    </source>
</evidence>
<dbReference type="SUPFAM" id="SSF53067">
    <property type="entry name" value="Actin-like ATPase domain"/>
    <property type="match status" value="2"/>
</dbReference>
<dbReference type="Gene3D" id="1.20.1270.10">
    <property type="match status" value="1"/>
</dbReference>
<name>A0A388MCV1_CHABU</name>
<dbReference type="Pfam" id="PF00012">
    <property type="entry name" value="HSP70"/>
    <property type="match status" value="1"/>
</dbReference>
<dbReference type="Gene3D" id="3.30.30.30">
    <property type="match status" value="1"/>
</dbReference>
<dbReference type="PROSITE" id="PS00297">
    <property type="entry name" value="HSP70_1"/>
    <property type="match status" value="1"/>
</dbReference>
<gene>
    <name evidence="5" type="ORF">CBR_g55071</name>
</gene>
<dbReference type="PANTHER" id="PTHR19375">
    <property type="entry name" value="HEAT SHOCK PROTEIN 70KDA"/>
    <property type="match status" value="1"/>
</dbReference>
<evidence type="ECO:0000256" key="1">
    <source>
        <dbReference type="ARBA" id="ARBA00004319"/>
    </source>
</evidence>
<keyword evidence="6" id="KW-1185">Reference proteome</keyword>
<comment type="subcellular location">
    <subcellularLocation>
        <location evidence="1">Endoplasmic reticulum lumen</location>
    </subcellularLocation>
</comment>
<evidence type="ECO:0000313" key="6">
    <source>
        <dbReference type="Proteomes" id="UP000265515"/>
    </source>
</evidence>
<proteinExistence type="inferred from homology"/>
<dbReference type="STRING" id="69332.A0A388MCV1"/>
<evidence type="ECO:0000256" key="4">
    <source>
        <dbReference type="RuleBase" id="RU003322"/>
    </source>
</evidence>
<dbReference type="PROSITE" id="PS01036">
    <property type="entry name" value="HSP70_3"/>
    <property type="match status" value="1"/>
</dbReference>
<keyword evidence="3 4" id="KW-0067">ATP-binding</keyword>
<dbReference type="InterPro" id="IPR018181">
    <property type="entry name" value="Heat_shock_70_CS"/>
</dbReference>
<dbReference type="FunFam" id="3.30.30.30:FF:000005">
    <property type="entry name" value="Heat shock protein ssb1"/>
    <property type="match status" value="1"/>
</dbReference>
<dbReference type="PRINTS" id="PR00301">
    <property type="entry name" value="HEATSHOCK70"/>
</dbReference>
<comment type="similarity">
    <text evidence="4">Belongs to the heat shock protein 70 family.</text>
</comment>
<dbReference type="Gene3D" id="3.90.640.10">
    <property type="entry name" value="Actin, Chain A, domain 4"/>
    <property type="match status" value="1"/>
</dbReference>
<dbReference type="Proteomes" id="UP000265515">
    <property type="component" value="Unassembled WGS sequence"/>
</dbReference>
<dbReference type="InterPro" id="IPR043129">
    <property type="entry name" value="ATPase_NBD"/>
</dbReference>
<dbReference type="Gene3D" id="2.60.34.10">
    <property type="entry name" value="Substrate Binding Domain Of DNAk, Chain A, domain 1"/>
    <property type="match status" value="1"/>
</dbReference>
<dbReference type="AlphaFoldDB" id="A0A388MCV1"/>
<keyword evidence="2 4" id="KW-0547">Nucleotide-binding</keyword>
<evidence type="ECO:0000256" key="3">
    <source>
        <dbReference type="ARBA" id="ARBA00022840"/>
    </source>
</evidence>
<protein>
    <recommendedName>
        <fullName evidence="7">Heat shock protein 70</fullName>
    </recommendedName>
</protein>
<dbReference type="GO" id="GO:0005524">
    <property type="term" value="F:ATP binding"/>
    <property type="evidence" value="ECO:0007669"/>
    <property type="project" value="UniProtKB-KW"/>
</dbReference>
<dbReference type="Gene3D" id="3.30.420.40">
    <property type="match status" value="2"/>
</dbReference>
<dbReference type="GO" id="GO:0140662">
    <property type="term" value="F:ATP-dependent protein folding chaperone"/>
    <property type="evidence" value="ECO:0007669"/>
    <property type="project" value="InterPro"/>
</dbReference>
<organism evidence="5 6">
    <name type="scientific">Chara braunii</name>
    <name type="common">Braun's stonewort</name>
    <dbReference type="NCBI Taxonomy" id="69332"/>
    <lineage>
        <taxon>Eukaryota</taxon>
        <taxon>Viridiplantae</taxon>
        <taxon>Streptophyta</taxon>
        <taxon>Charophyceae</taxon>
        <taxon>Charales</taxon>
        <taxon>Characeae</taxon>
        <taxon>Chara</taxon>
    </lineage>
</organism>
<reference evidence="5 6" key="1">
    <citation type="journal article" date="2018" name="Cell">
        <title>The Chara Genome: Secondary Complexity and Implications for Plant Terrestrialization.</title>
        <authorList>
            <person name="Nishiyama T."/>
            <person name="Sakayama H."/>
            <person name="Vries J.D."/>
            <person name="Buschmann H."/>
            <person name="Saint-Marcoux D."/>
            <person name="Ullrich K.K."/>
            <person name="Haas F.B."/>
            <person name="Vanderstraeten L."/>
            <person name="Becker D."/>
            <person name="Lang D."/>
            <person name="Vosolsobe S."/>
            <person name="Rombauts S."/>
            <person name="Wilhelmsson P.K.I."/>
            <person name="Janitza P."/>
            <person name="Kern R."/>
            <person name="Heyl A."/>
            <person name="Rumpler F."/>
            <person name="Villalobos L.I.A.C."/>
            <person name="Clay J.M."/>
            <person name="Skokan R."/>
            <person name="Toyoda A."/>
            <person name="Suzuki Y."/>
            <person name="Kagoshima H."/>
            <person name="Schijlen E."/>
            <person name="Tajeshwar N."/>
            <person name="Catarino B."/>
            <person name="Hetherington A.J."/>
            <person name="Saltykova A."/>
            <person name="Bonnot C."/>
            <person name="Breuninger H."/>
            <person name="Symeonidi A."/>
            <person name="Radhakrishnan G.V."/>
            <person name="Van Nieuwerburgh F."/>
            <person name="Deforce D."/>
            <person name="Chang C."/>
            <person name="Karol K.G."/>
            <person name="Hedrich R."/>
            <person name="Ulvskov P."/>
            <person name="Glockner G."/>
            <person name="Delwiche C.F."/>
            <person name="Petrasek J."/>
            <person name="Van de Peer Y."/>
            <person name="Friml J."/>
            <person name="Beilby M."/>
            <person name="Dolan L."/>
            <person name="Kohara Y."/>
            <person name="Sugano S."/>
            <person name="Fujiyama A."/>
            <person name="Delaux P.-M."/>
            <person name="Quint M."/>
            <person name="TheiBen G."/>
            <person name="Hagemann M."/>
            <person name="Harholt J."/>
            <person name="Dunand C."/>
            <person name="Zachgo S."/>
            <person name="Langdale J."/>
            <person name="Maumus F."/>
            <person name="Straeten D.V.D."/>
            <person name="Gould S.B."/>
            <person name="Rensing S.A."/>
        </authorList>
    </citation>
    <scope>NUCLEOTIDE SEQUENCE [LARGE SCALE GENOMIC DNA]</scope>
    <source>
        <strain evidence="5 6">S276</strain>
    </source>
</reference>
<dbReference type="EMBL" id="BFEA01001030">
    <property type="protein sequence ID" value="GBG92302.1"/>
    <property type="molecule type" value="Genomic_DNA"/>
</dbReference>
<dbReference type="InterPro" id="IPR029047">
    <property type="entry name" value="HSP70_peptide-bd_sf"/>
</dbReference>
<evidence type="ECO:0008006" key="7">
    <source>
        <dbReference type="Google" id="ProtNLM"/>
    </source>
</evidence>
<dbReference type="Gramene" id="GBG92302">
    <property type="protein sequence ID" value="GBG92302"/>
    <property type="gene ID" value="CBR_g55071"/>
</dbReference>